<gene>
    <name evidence="1" type="ORF">IE077_003044</name>
</gene>
<dbReference type="EMBL" id="JADAQX010000001">
    <property type="protein sequence ID" value="KAF8823123.1"/>
    <property type="molecule type" value="Genomic_DNA"/>
</dbReference>
<dbReference type="Proteomes" id="UP000823046">
    <property type="component" value="Unassembled WGS sequence"/>
</dbReference>
<keyword evidence="2" id="KW-1185">Reference proteome</keyword>
<sequence length="1212" mass="139083">MELFSFASKRVLLPFGKQPIVTIRRVTFCTRREEMHFPLNLTALLVKNLFVYSTSTRHFNGKASLQRGPVAESIEPVADQKVESDEFDRACPLSLTKFLLSSLESSVDFYQRRPLLFHSQYCKFNYLLDCFRSNSLAPNPRGADYTKKFVAYMKQEDEIRRKLLIGLLRIPAIVFAPATTEKSSLSTTYTNVGAWPTLSSSVADPFPASAPVAQQIKETYALGKDYSSYPLSMEAALYLLMNIMSIETALSPSYSVVPNYINAVLDAAQCVRTPFVLSANEHYRVLHPLIFKWLGGLLKDFMAIDVQYLDWNQIKILFEAIHMFGLSINQFNSGIRDRYKDVKHMKLNDWIIAREILSLYPTIMLKKEPFLSRPSFIQVGTYQSVELSISMLKVGNKDEALCNRLWMFSQPSRTLWGELPAPCIEKLTQGFSLTPVASTHENLKRYRATLATYLWPHVLRKNEILTSRAVTLIIWASLVSCIDVNTRCDYLISRKKNLEFEQMSHKVLDFLEKDNNFIKGLNLVDLGLLFHAIFPVFKEGVHITEQPGLAWEQPDSRSSFNILKNVCEEFFEDNLALKMAAVCDTHWTTAIHIFAGLVSVNLSDAKLIPFLMDRILLHFDSHEERIESSLLSMLIDSANAYLPDSPINTLLYTYFTQRCKNFLLCPKEGVWLSFYIWRLSKWSIEAKHTCCQWILQSMSMRPGSSFESVLEALSMAFKTYGNSYLVESQALLTTASHSLLLFEKFLTPQILDELLDSLSQSPAALIHIESQNRSNPYTPLSILPSVLIERMLAGPYPTSKQISRAWEILARLRCYDEHLISRLLHFTHTLGHQMDFDEIMKFLDASRKLQMRSEPLLMVMFNRSMQLVKDKQVHTLQFGEFLDYFLLLDFYMESCDKKILQFERIHNQDLSIPTRLSILKHITFSKNPSSTDVKRLILAISRECLTDKNSLQRIQSSEFASLYECFIFSLLRGILSLNDFKDSNSILQFLQEGFPYFYCDTPMKNGELNNGELNKGELNKGELNKGELNNGELNKGELNKGELNKGELNNGELNNGELNNGEFQSQGDRKIAFQYSRVYDQIEENLKELGLNSVFSPSIIDFIFCNFTTDLSEQFPKIAILCAPSEDILWWQTPAEEMDMTVNAMLPFGDMKSKQYIGETRRRILCLEALKWTVFLVEVTTPFYDENSNSTRLNSLKDLLYLMDTIRSDENG</sequence>
<organism evidence="1 2">
    <name type="scientific">Cardiosporidium cionae</name>
    <dbReference type="NCBI Taxonomy" id="476202"/>
    <lineage>
        <taxon>Eukaryota</taxon>
        <taxon>Sar</taxon>
        <taxon>Alveolata</taxon>
        <taxon>Apicomplexa</taxon>
        <taxon>Aconoidasida</taxon>
        <taxon>Nephromycida</taxon>
        <taxon>Cardiosporidium</taxon>
    </lineage>
</organism>
<comment type="caution">
    <text evidence="1">The sequence shown here is derived from an EMBL/GenBank/DDBJ whole genome shotgun (WGS) entry which is preliminary data.</text>
</comment>
<name>A0ABQ7JGK9_9APIC</name>
<protein>
    <recommendedName>
        <fullName evidence="3">RAP domain-containing protein</fullName>
    </recommendedName>
</protein>
<proteinExistence type="predicted"/>
<accession>A0ABQ7JGK9</accession>
<evidence type="ECO:0000313" key="1">
    <source>
        <dbReference type="EMBL" id="KAF8823123.1"/>
    </source>
</evidence>
<evidence type="ECO:0008006" key="3">
    <source>
        <dbReference type="Google" id="ProtNLM"/>
    </source>
</evidence>
<evidence type="ECO:0000313" key="2">
    <source>
        <dbReference type="Proteomes" id="UP000823046"/>
    </source>
</evidence>
<reference evidence="1 2" key="1">
    <citation type="journal article" date="2020" name="bioRxiv">
        <title>Metabolic contributions of an alphaproteobacterial endosymbiont in the apicomplexan Cardiosporidium cionae.</title>
        <authorList>
            <person name="Hunter E.S."/>
            <person name="Paight C.J."/>
            <person name="Lane C.E."/>
        </authorList>
    </citation>
    <scope>NUCLEOTIDE SEQUENCE [LARGE SCALE GENOMIC DNA]</scope>
    <source>
        <strain evidence="1">ESH_2018</strain>
    </source>
</reference>